<feature type="non-terminal residue" evidence="1">
    <location>
        <position position="74"/>
    </location>
</feature>
<dbReference type="EMBL" id="LBMM01035133">
    <property type="protein sequence ID" value="KMQ81477.1"/>
    <property type="molecule type" value="Genomic_DNA"/>
</dbReference>
<proteinExistence type="predicted"/>
<dbReference type="PaxDb" id="67767-A0A0J7JTE1"/>
<evidence type="ECO:0000313" key="2">
    <source>
        <dbReference type="Proteomes" id="UP000036403"/>
    </source>
</evidence>
<accession>A0A0J7JTE1</accession>
<dbReference type="PANTHER" id="PTHR47331:SF1">
    <property type="entry name" value="GAG-LIKE PROTEIN"/>
    <property type="match status" value="1"/>
</dbReference>
<dbReference type="AlphaFoldDB" id="A0A0J7JTE1"/>
<gene>
    <name evidence="1" type="ORF">RF55_26206</name>
</gene>
<name>A0A0J7JTE1_LASNI</name>
<comment type="caution">
    <text evidence="1">The sequence shown here is derived from an EMBL/GenBank/DDBJ whole genome shotgun (WGS) entry which is preliminary data.</text>
</comment>
<protein>
    <submittedName>
        <fullName evidence="1">Uncharacterized protein</fullName>
    </submittedName>
</protein>
<reference evidence="1 2" key="1">
    <citation type="submission" date="2015-04" db="EMBL/GenBank/DDBJ databases">
        <title>Lasius niger genome sequencing.</title>
        <authorList>
            <person name="Konorov E.A."/>
            <person name="Nikitin M.A."/>
            <person name="Kirill M.V."/>
            <person name="Chang P."/>
        </authorList>
    </citation>
    <scope>NUCLEOTIDE SEQUENCE [LARGE SCALE GENOMIC DNA]</scope>
    <source>
        <tissue evidence="1">Whole</tissue>
    </source>
</reference>
<dbReference type="Proteomes" id="UP000036403">
    <property type="component" value="Unassembled WGS sequence"/>
</dbReference>
<sequence>MTTLLAEVEACLNSRPLRALTDDPEDLDALTPGHFLVGAPLNAIPEPSLLEVPANRLSRWRLLQQMRDHLWQRW</sequence>
<dbReference type="PANTHER" id="PTHR47331">
    <property type="entry name" value="PHD-TYPE DOMAIN-CONTAINING PROTEIN"/>
    <property type="match status" value="1"/>
</dbReference>
<keyword evidence="2" id="KW-1185">Reference proteome</keyword>
<evidence type="ECO:0000313" key="1">
    <source>
        <dbReference type="EMBL" id="KMQ81477.1"/>
    </source>
</evidence>
<dbReference type="OrthoDB" id="6622149at2759"/>
<organism evidence="1 2">
    <name type="scientific">Lasius niger</name>
    <name type="common">Black garden ant</name>
    <dbReference type="NCBI Taxonomy" id="67767"/>
    <lineage>
        <taxon>Eukaryota</taxon>
        <taxon>Metazoa</taxon>
        <taxon>Ecdysozoa</taxon>
        <taxon>Arthropoda</taxon>
        <taxon>Hexapoda</taxon>
        <taxon>Insecta</taxon>
        <taxon>Pterygota</taxon>
        <taxon>Neoptera</taxon>
        <taxon>Endopterygota</taxon>
        <taxon>Hymenoptera</taxon>
        <taxon>Apocrita</taxon>
        <taxon>Aculeata</taxon>
        <taxon>Formicoidea</taxon>
        <taxon>Formicidae</taxon>
        <taxon>Formicinae</taxon>
        <taxon>Lasius</taxon>
        <taxon>Lasius</taxon>
    </lineage>
</organism>